<evidence type="ECO:0000313" key="3">
    <source>
        <dbReference type="EMBL" id="GAA3553097.1"/>
    </source>
</evidence>
<feature type="domain" description="AB hydrolase-1" evidence="2">
    <location>
        <begin position="93"/>
        <end position="325"/>
    </location>
</feature>
<dbReference type="RefSeq" id="WP_204912363.1">
    <property type="nucleotide sequence ID" value="NZ_BAAAYR010000001.1"/>
</dbReference>
<dbReference type="InterPro" id="IPR000073">
    <property type="entry name" value="AB_hydrolase_1"/>
</dbReference>
<dbReference type="Pfam" id="PF00561">
    <property type="entry name" value="Abhydrolase_1"/>
    <property type="match status" value="1"/>
</dbReference>
<dbReference type="InterPro" id="IPR050266">
    <property type="entry name" value="AB_hydrolase_sf"/>
</dbReference>
<organism evidence="3 4">
    <name type="scientific">Microlunatus spumicola</name>
    <dbReference type="NCBI Taxonomy" id="81499"/>
    <lineage>
        <taxon>Bacteria</taxon>
        <taxon>Bacillati</taxon>
        <taxon>Actinomycetota</taxon>
        <taxon>Actinomycetes</taxon>
        <taxon>Propionibacteriales</taxon>
        <taxon>Propionibacteriaceae</taxon>
        <taxon>Microlunatus</taxon>
    </lineage>
</organism>
<dbReference type="GO" id="GO:0016787">
    <property type="term" value="F:hydrolase activity"/>
    <property type="evidence" value="ECO:0007669"/>
    <property type="project" value="UniProtKB-KW"/>
</dbReference>
<reference evidence="4" key="1">
    <citation type="journal article" date="2019" name="Int. J. Syst. Evol. Microbiol.">
        <title>The Global Catalogue of Microorganisms (GCM) 10K type strain sequencing project: providing services to taxonomists for standard genome sequencing and annotation.</title>
        <authorList>
            <consortium name="The Broad Institute Genomics Platform"/>
            <consortium name="The Broad Institute Genome Sequencing Center for Infectious Disease"/>
            <person name="Wu L."/>
            <person name="Ma J."/>
        </authorList>
    </citation>
    <scope>NUCLEOTIDE SEQUENCE [LARGE SCALE GENOMIC DNA]</scope>
    <source>
        <strain evidence="4">JCM 16540</strain>
    </source>
</reference>
<dbReference type="EMBL" id="BAAAYR010000001">
    <property type="protein sequence ID" value="GAA3553097.1"/>
    <property type="molecule type" value="Genomic_DNA"/>
</dbReference>
<keyword evidence="4" id="KW-1185">Reference proteome</keyword>
<dbReference type="Gene3D" id="3.40.50.1820">
    <property type="entry name" value="alpha/beta hydrolase"/>
    <property type="match status" value="1"/>
</dbReference>
<sequence>MDEKDSLRGGDDTAPDDVVARGRARLTTSRRSLLVGGTGAALGVAAAAVVPGSAEAADGSSADRGRHRFTTRVPVAPGVQVAVTDLDGGRKGTVVLVPGWPLSSVMLENTTLFLADRGYRAVALDLRGFGESDAPYGPYGYDVWCSDIRTVLRTMNLRDVTLVGHSMGGAVALRYAARFRSRVSRLVVAEPAAPRFVYGPKSADLTAGLAGLIEGYANDRSQVVRALTKTFFSTHTDVTTDPFLQFFERQGLDGASLVASRAGLYALRDTDLTADLRRISIPTRVFHALNDQIVPYDHGQAVAAAVRGATLVTFTTAGHGVYIDERDKFNAELLAFAAG</sequence>
<protein>
    <submittedName>
        <fullName evidence="3">Alpha/beta hydrolase</fullName>
    </submittedName>
</protein>
<keyword evidence="1 3" id="KW-0378">Hydrolase</keyword>
<dbReference type="InterPro" id="IPR006311">
    <property type="entry name" value="TAT_signal"/>
</dbReference>
<dbReference type="PRINTS" id="PR00111">
    <property type="entry name" value="ABHYDROLASE"/>
</dbReference>
<name>A0ABP6WN42_9ACTN</name>
<dbReference type="Proteomes" id="UP001500767">
    <property type="component" value="Unassembled WGS sequence"/>
</dbReference>
<dbReference type="InterPro" id="IPR029058">
    <property type="entry name" value="AB_hydrolase_fold"/>
</dbReference>
<proteinExistence type="predicted"/>
<evidence type="ECO:0000256" key="1">
    <source>
        <dbReference type="ARBA" id="ARBA00022801"/>
    </source>
</evidence>
<accession>A0ABP6WN42</accession>
<dbReference type="PANTHER" id="PTHR43798">
    <property type="entry name" value="MONOACYLGLYCEROL LIPASE"/>
    <property type="match status" value="1"/>
</dbReference>
<evidence type="ECO:0000259" key="2">
    <source>
        <dbReference type="Pfam" id="PF00561"/>
    </source>
</evidence>
<dbReference type="PANTHER" id="PTHR43798:SF31">
    <property type="entry name" value="AB HYDROLASE SUPERFAMILY PROTEIN YCLE"/>
    <property type="match status" value="1"/>
</dbReference>
<dbReference type="PROSITE" id="PS51318">
    <property type="entry name" value="TAT"/>
    <property type="match status" value="1"/>
</dbReference>
<dbReference type="SUPFAM" id="SSF53474">
    <property type="entry name" value="alpha/beta-Hydrolases"/>
    <property type="match status" value="1"/>
</dbReference>
<evidence type="ECO:0000313" key="4">
    <source>
        <dbReference type="Proteomes" id="UP001500767"/>
    </source>
</evidence>
<comment type="caution">
    <text evidence="3">The sequence shown here is derived from an EMBL/GenBank/DDBJ whole genome shotgun (WGS) entry which is preliminary data.</text>
</comment>
<gene>
    <name evidence="3" type="ORF">GCM10022197_05210</name>
</gene>